<dbReference type="Gene3D" id="1.20.5.350">
    <property type="match status" value="1"/>
</dbReference>
<organism evidence="3 4">
    <name type="scientific">Cordylochernes scorpioides</name>
    <dbReference type="NCBI Taxonomy" id="51811"/>
    <lineage>
        <taxon>Eukaryota</taxon>
        <taxon>Metazoa</taxon>
        <taxon>Ecdysozoa</taxon>
        <taxon>Arthropoda</taxon>
        <taxon>Chelicerata</taxon>
        <taxon>Arachnida</taxon>
        <taxon>Pseudoscorpiones</taxon>
        <taxon>Cheliferoidea</taxon>
        <taxon>Chernetidae</taxon>
        <taxon>Cordylochernes</taxon>
    </lineage>
</organism>
<dbReference type="Proteomes" id="UP001235939">
    <property type="component" value="Chromosome 15"/>
</dbReference>
<feature type="region of interest" description="Disordered" evidence="2">
    <location>
        <begin position="116"/>
        <end position="141"/>
    </location>
</feature>
<feature type="region of interest" description="Disordered" evidence="2">
    <location>
        <begin position="42"/>
        <end position="103"/>
    </location>
</feature>
<dbReference type="InterPro" id="IPR027707">
    <property type="entry name" value="TNNT"/>
</dbReference>
<dbReference type="EMBL" id="CP092877">
    <property type="protein sequence ID" value="UYV77969.1"/>
    <property type="molecule type" value="Genomic_DNA"/>
</dbReference>
<protein>
    <submittedName>
        <fullName evidence="3">TNNT2</fullName>
    </submittedName>
</protein>
<name>A0ABY6LA05_9ARAC</name>
<sequence>MEEKLKRKKEEDEQMWREYLEQRKKQRAKEEEELRKLKERQAKRKLLRAQQEAKMLDMKRKQEEQRQKEMEDKKAKEAEAKRKRLEEAERKRQAMQEAMKKEQTVGKPNFVIAKKEGGEDGGPGAALGSSGFDKSEMGKTKEQLEEDKKMCMQFRIKPLEIEGLKMDELKTQCKELWEHIIQLESDKYDLEDRMKRQDYDVSTTCGEITHCLQYLFSLVG</sequence>
<evidence type="ECO:0000256" key="1">
    <source>
        <dbReference type="ARBA" id="ARBA00008330"/>
    </source>
</evidence>
<evidence type="ECO:0000313" key="4">
    <source>
        <dbReference type="Proteomes" id="UP001235939"/>
    </source>
</evidence>
<dbReference type="InterPro" id="IPR038077">
    <property type="entry name" value="Troponin_sf"/>
</dbReference>
<keyword evidence="4" id="KW-1185">Reference proteome</keyword>
<evidence type="ECO:0000256" key="2">
    <source>
        <dbReference type="SAM" id="MobiDB-lite"/>
    </source>
</evidence>
<dbReference type="PANTHER" id="PTHR11521">
    <property type="entry name" value="TROPONIN T"/>
    <property type="match status" value="1"/>
</dbReference>
<accession>A0ABY6LA05</accession>
<proteinExistence type="inferred from homology"/>
<dbReference type="Pfam" id="PF00992">
    <property type="entry name" value="Troponin"/>
    <property type="match status" value="1"/>
</dbReference>
<reference evidence="3 4" key="1">
    <citation type="submission" date="2022-01" db="EMBL/GenBank/DDBJ databases">
        <title>A chromosomal length assembly of Cordylochernes scorpioides.</title>
        <authorList>
            <person name="Zeh D."/>
            <person name="Zeh J."/>
        </authorList>
    </citation>
    <scope>NUCLEOTIDE SEQUENCE [LARGE SCALE GENOMIC DNA]</scope>
    <source>
        <strain evidence="3">IN4F17</strain>
        <tissue evidence="3">Whole Body</tissue>
    </source>
</reference>
<comment type="similarity">
    <text evidence="1">Belongs to the troponin T family.</text>
</comment>
<feature type="compositionally biased region" description="Basic and acidic residues" evidence="2">
    <location>
        <begin position="54"/>
        <end position="103"/>
    </location>
</feature>
<dbReference type="SUPFAM" id="SSF90250">
    <property type="entry name" value="Troponin coil-coiled subunits"/>
    <property type="match status" value="1"/>
</dbReference>
<dbReference type="InterPro" id="IPR001978">
    <property type="entry name" value="Troponin"/>
</dbReference>
<gene>
    <name evidence="3" type="ORF">LAZ67_15003060</name>
</gene>
<evidence type="ECO:0000313" key="3">
    <source>
        <dbReference type="EMBL" id="UYV77969.1"/>
    </source>
</evidence>
<dbReference type="PANTHER" id="PTHR11521:SF1">
    <property type="entry name" value="TROPONIN T, SKELETAL MUSCLE"/>
    <property type="match status" value="1"/>
</dbReference>